<evidence type="ECO:0000313" key="2">
    <source>
        <dbReference type="Proteomes" id="UP000003240"/>
    </source>
</evidence>
<gene>
    <name evidence="1" type="ORF">ALO_19242</name>
</gene>
<comment type="caution">
    <text evidence="1">The sequence shown here is derived from an EMBL/GenBank/DDBJ whole genome shotgun (WGS) entry which is preliminary data.</text>
</comment>
<dbReference type="EMBL" id="AFGF01000239">
    <property type="protein sequence ID" value="EGO62225.1"/>
    <property type="molecule type" value="Genomic_DNA"/>
</dbReference>
<name>F7NP07_9FIRM</name>
<proteinExistence type="predicted"/>
<protein>
    <submittedName>
        <fullName evidence="1">Adhesin HecA family protein</fullName>
    </submittedName>
</protein>
<dbReference type="AlphaFoldDB" id="F7NP07"/>
<feature type="non-terminal residue" evidence="1">
    <location>
        <position position="1"/>
    </location>
</feature>
<organism evidence="1 2">
    <name type="scientific">Acetonema longum DSM 6540</name>
    <dbReference type="NCBI Taxonomy" id="1009370"/>
    <lineage>
        <taxon>Bacteria</taxon>
        <taxon>Bacillati</taxon>
        <taxon>Bacillota</taxon>
        <taxon>Negativicutes</taxon>
        <taxon>Acetonemataceae</taxon>
        <taxon>Acetonema</taxon>
    </lineage>
</organism>
<dbReference type="eggNOG" id="COG3210">
    <property type="taxonomic scope" value="Bacteria"/>
</dbReference>
<sequence length="153" mass="16079">QELTKMFGEEAFKAVGDLANAQLKKAIKDKDQESIQRWGKGGSYRVALHAMVGGMMADLGGGNVISGALGAGVSEASRKALSKLSPDLQQWASMAIGGAASKISGGGIQTGASTALSGTRNNYFTHQLQEDFAEDLKNATTKEDQIAVIKEYL</sequence>
<reference evidence="1 2" key="1">
    <citation type="journal article" date="2011" name="EMBO J.">
        <title>Structural diversity of bacterial flagellar motors.</title>
        <authorList>
            <person name="Chen S."/>
            <person name="Beeby M."/>
            <person name="Murphy G.E."/>
            <person name="Leadbetter J.R."/>
            <person name="Hendrixson D.R."/>
            <person name="Briegel A."/>
            <person name="Li Z."/>
            <person name="Shi J."/>
            <person name="Tocheva E.I."/>
            <person name="Muller A."/>
            <person name="Dobro M.J."/>
            <person name="Jensen G.J."/>
        </authorList>
    </citation>
    <scope>NUCLEOTIDE SEQUENCE [LARGE SCALE GENOMIC DNA]</scope>
    <source>
        <strain evidence="1 2">DSM 6540</strain>
    </source>
</reference>
<accession>F7NP07</accession>
<dbReference type="STRING" id="1009370.ALO_19242"/>
<dbReference type="Proteomes" id="UP000003240">
    <property type="component" value="Unassembled WGS sequence"/>
</dbReference>
<evidence type="ECO:0000313" key="1">
    <source>
        <dbReference type="EMBL" id="EGO62225.1"/>
    </source>
</evidence>
<feature type="non-terminal residue" evidence="1">
    <location>
        <position position="153"/>
    </location>
</feature>
<keyword evidence="2" id="KW-1185">Reference proteome</keyword>